<reference evidence="1" key="1">
    <citation type="submission" date="2022-06" db="EMBL/GenBank/DDBJ databases">
        <authorList>
            <person name="Andreotti S."/>
            <person name="Wyler E."/>
        </authorList>
    </citation>
    <scope>NUCLEOTIDE SEQUENCE</scope>
</reference>
<accession>A0AAU9ZSF8</accession>
<dbReference type="Proteomes" id="UP001152836">
    <property type="component" value="Unassembled WGS sequence"/>
</dbReference>
<proteinExistence type="predicted"/>
<evidence type="ECO:0000313" key="2">
    <source>
        <dbReference type="Proteomes" id="UP001152836"/>
    </source>
</evidence>
<keyword evidence="2" id="KW-1185">Reference proteome</keyword>
<gene>
    <name evidence="1" type="primary">AY074887</name>
    <name evidence="1" type="ORF">PHOROB_LOCUS12142</name>
</gene>
<dbReference type="EMBL" id="CALSGD010001501">
    <property type="protein sequence ID" value="CAH6868675.1"/>
    <property type="molecule type" value="Genomic_DNA"/>
</dbReference>
<protein>
    <submittedName>
        <fullName evidence="1">AY074887 protein</fullName>
    </submittedName>
</protein>
<dbReference type="AlphaFoldDB" id="A0AAU9ZSF8"/>
<comment type="caution">
    <text evidence="1">The sequence shown here is derived from an EMBL/GenBank/DDBJ whole genome shotgun (WGS) entry which is preliminary data.</text>
</comment>
<sequence>MAQHPRQIWLPSVRRTARGRGSEDAEILLVGGGDHLPTRGGIGGKILFCSKVEQIPCTHCVPLSLSLLYHSNEAQTSNCRQNQIA</sequence>
<name>A0AAU9ZSF8_PHORO</name>
<organism evidence="1 2">
    <name type="scientific">Phodopus roborovskii</name>
    <name type="common">Roborovski's desert hamster</name>
    <name type="synonym">Cricetulus roborovskii</name>
    <dbReference type="NCBI Taxonomy" id="109678"/>
    <lineage>
        <taxon>Eukaryota</taxon>
        <taxon>Metazoa</taxon>
        <taxon>Chordata</taxon>
        <taxon>Craniata</taxon>
        <taxon>Vertebrata</taxon>
        <taxon>Euteleostomi</taxon>
        <taxon>Mammalia</taxon>
        <taxon>Eutheria</taxon>
        <taxon>Euarchontoglires</taxon>
        <taxon>Glires</taxon>
        <taxon>Rodentia</taxon>
        <taxon>Myomorpha</taxon>
        <taxon>Muroidea</taxon>
        <taxon>Cricetidae</taxon>
        <taxon>Cricetinae</taxon>
        <taxon>Phodopus</taxon>
    </lineage>
</organism>
<evidence type="ECO:0000313" key="1">
    <source>
        <dbReference type="EMBL" id="CAH6868675.1"/>
    </source>
</evidence>